<feature type="transmembrane region" description="Helical" evidence="6">
    <location>
        <begin position="107"/>
        <end position="126"/>
    </location>
</feature>
<dbReference type="PANTHER" id="PTHR35042:SF1">
    <property type="entry name" value="DUF1772-DOMAIN-CONTAINING PROTEIN"/>
    <property type="match status" value="1"/>
</dbReference>
<dbReference type="RefSeq" id="XP_043163782.1">
    <property type="nucleotide sequence ID" value="XM_043307847.1"/>
</dbReference>
<comment type="subcellular location">
    <subcellularLocation>
        <location evidence="1">Membrane</location>
        <topology evidence="1">Multi-pass membrane protein</topology>
    </subcellularLocation>
</comment>
<evidence type="ECO:0008006" key="9">
    <source>
        <dbReference type="Google" id="ProtNLM"/>
    </source>
</evidence>
<keyword evidence="4 6" id="KW-0472">Membrane</keyword>
<proteinExistence type="inferred from homology"/>
<evidence type="ECO:0000256" key="3">
    <source>
        <dbReference type="ARBA" id="ARBA00022989"/>
    </source>
</evidence>
<sequence length="202" mass="21525">MDNLLMQKTPTALAIAQAVGITGSVFLLGEIDLAMKNAFRNSNNGIMCMKFGIPSAMQAPAPLAVKQWHTIFTRGGAIARPLAILSALATGYLAYNQDSKSTPFRLNLAATLLLPSIVPFTLLVLGPTNDRLMAKKDELATASLSNKNVEAFAAEGETVHELMDKWATLNLARALLVGVGALCTVASAVVGRRELVKFGGRW</sequence>
<dbReference type="Pfam" id="PF08592">
    <property type="entry name" value="Anthrone_oxy"/>
    <property type="match status" value="1"/>
</dbReference>
<dbReference type="Proteomes" id="UP000676310">
    <property type="component" value="Unassembled WGS sequence"/>
</dbReference>
<keyword evidence="2 6" id="KW-0812">Transmembrane</keyword>
<feature type="transmembrane region" description="Helical" evidence="6">
    <location>
        <begin position="171"/>
        <end position="191"/>
    </location>
</feature>
<dbReference type="GeneID" id="67013996"/>
<gene>
    <name evidence="7" type="ORF">ALTATR162_LOCUS254</name>
</gene>
<protein>
    <recommendedName>
        <fullName evidence="9">DUF1772-domain-containing protein</fullName>
    </recommendedName>
</protein>
<dbReference type="OrthoDB" id="5954308at2759"/>
<dbReference type="GO" id="GO:0016020">
    <property type="term" value="C:membrane"/>
    <property type="evidence" value="ECO:0007669"/>
    <property type="project" value="UniProtKB-SubCell"/>
</dbReference>
<accession>A0A8J2MVS1</accession>
<organism evidence="7 8">
    <name type="scientific">Alternaria atra</name>
    <dbReference type="NCBI Taxonomy" id="119953"/>
    <lineage>
        <taxon>Eukaryota</taxon>
        <taxon>Fungi</taxon>
        <taxon>Dikarya</taxon>
        <taxon>Ascomycota</taxon>
        <taxon>Pezizomycotina</taxon>
        <taxon>Dothideomycetes</taxon>
        <taxon>Pleosporomycetidae</taxon>
        <taxon>Pleosporales</taxon>
        <taxon>Pleosporineae</taxon>
        <taxon>Pleosporaceae</taxon>
        <taxon>Alternaria</taxon>
        <taxon>Alternaria sect. Ulocladioides</taxon>
    </lineage>
</organism>
<dbReference type="AlphaFoldDB" id="A0A8J2MVS1"/>
<feature type="transmembrane region" description="Helical" evidence="6">
    <location>
        <begin position="12"/>
        <end position="35"/>
    </location>
</feature>
<evidence type="ECO:0000256" key="4">
    <source>
        <dbReference type="ARBA" id="ARBA00023136"/>
    </source>
</evidence>
<evidence type="ECO:0000313" key="8">
    <source>
        <dbReference type="Proteomes" id="UP000676310"/>
    </source>
</evidence>
<evidence type="ECO:0000256" key="2">
    <source>
        <dbReference type="ARBA" id="ARBA00022692"/>
    </source>
</evidence>
<dbReference type="EMBL" id="CAJRGZ010000012">
    <property type="protein sequence ID" value="CAG5137943.1"/>
    <property type="molecule type" value="Genomic_DNA"/>
</dbReference>
<evidence type="ECO:0000256" key="5">
    <source>
        <dbReference type="ARBA" id="ARBA00034313"/>
    </source>
</evidence>
<comment type="similarity">
    <text evidence="5">Belongs to the anthrone oxygenase family.</text>
</comment>
<dbReference type="PANTHER" id="PTHR35042">
    <property type="entry name" value="ANTHRONE OXYGENASE ENCC"/>
    <property type="match status" value="1"/>
</dbReference>
<reference evidence="7" key="1">
    <citation type="submission" date="2021-05" db="EMBL/GenBank/DDBJ databases">
        <authorList>
            <person name="Stam R."/>
        </authorList>
    </citation>
    <scope>NUCLEOTIDE SEQUENCE</scope>
    <source>
        <strain evidence="7">CS162</strain>
    </source>
</reference>
<evidence type="ECO:0000256" key="1">
    <source>
        <dbReference type="ARBA" id="ARBA00004141"/>
    </source>
</evidence>
<feature type="transmembrane region" description="Helical" evidence="6">
    <location>
        <begin position="77"/>
        <end position="95"/>
    </location>
</feature>
<evidence type="ECO:0000313" key="7">
    <source>
        <dbReference type="EMBL" id="CAG5137943.1"/>
    </source>
</evidence>
<evidence type="ECO:0000256" key="6">
    <source>
        <dbReference type="SAM" id="Phobius"/>
    </source>
</evidence>
<keyword evidence="8" id="KW-1185">Reference proteome</keyword>
<comment type="caution">
    <text evidence="7">The sequence shown here is derived from an EMBL/GenBank/DDBJ whole genome shotgun (WGS) entry which is preliminary data.</text>
</comment>
<keyword evidence="3 6" id="KW-1133">Transmembrane helix</keyword>
<name>A0A8J2MVS1_9PLEO</name>
<dbReference type="InterPro" id="IPR013901">
    <property type="entry name" value="Anthrone_oxy"/>
</dbReference>